<comment type="cofactor">
    <cofactor evidence="1 13">
        <name>heme</name>
        <dbReference type="ChEBI" id="CHEBI:30413"/>
    </cofactor>
</comment>
<keyword evidence="6 13" id="KW-0479">Metal-binding</keyword>
<evidence type="ECO:0000256" key="2">
    <source>
        <dbReference type="ARBA" id="ARBA00004174"/>
    </source>
</evidence>
<dbReference type="PRINTS" id="PR00463">
    <property type="entry name" value="EP450I"/>
</dbReference>
<keyword evidence="9 14" id="KW-0560">Oxidoreductase</keyword>
<proteinExistence type="inferred from homology"/>
<keyword evidence="10 13" id="KW-0408">Iron</keyword>
<dbReference type="GO" id="GO:0005506">
    <property type="term" value="F:iron ion binding"/>
    <property type="evidence" value="ECO:0007669"/>
    <property type="project" value="InterPro"/>
</dbReference>
<evidence type="ECO:0000256" key="4">
    <source>
        <dbReference type="ARBA" id="ARBA00010617"/>
    </source>
</evidence>
<dbReference type="PANTHER" id="PTHR24292:SF100">
    <property type="entry name" value="CYTOCHROME P450 6A16, ISOFORM B-RELATED"/>
    <property type="match status" value="1"/>
</dbReference>
<sequence>MKDVTLEEITAQSFVFFLAAFETSSSTMSWAMYELAKNPHIQQKVRDEINTVVARCGGKLTYEGIQEMKYLSQVVDETLRKYPPGAALNRRCTQDYKVPDHDIIIKQGTRVFIPVLGIHYDEEYYPDPEKFDPERFNEENIRSRPQYAYIPFGEGPRICIGLRFGLMQSKVGLASLLMKHKFALNEKTKGRPKFTIDSFVLTQEKEIWLNAERI</sequence>
<dbReference type="InterPro" id="IPR017972">
    <property type="entry name" value="Cyt_P450_CS"/>
</dbReference>
<organism evidence="15 16">
    <name type="scientific">Zophobas morio</name>
    <dbReference type="NCBI Taxonomy" id="2755281"/>
    <lineage>
        <taxon>Eukaryota</taxon>
        <taxon>Metazoa</taxon>
        <taxon>Ecdysozoa</taxon>
        <taxon>Arthropoda</taxon>
        <taxon>Hexapoda</taxon>
        <taxon>Insecta</taxon>
        <taxon>Pterygota</taxon>
        <taxon>Neoptera</taxon>
        <taxon>Endopterygota</taxon>
        <taxon>Coleoptera</taxon>
        <taxon>Polyphaga</taxon>
        <taxon>Cucujiformia</taxon>
        <taxon>Tenebrionidae</taxon>
        <taxon>Zophobas</taxon>
    </lineage>
</organism>
<dbReference type="SUPFAM" id="SSF48264">
    <property type="entry name" value="Cytochrome P450"/>
    <property type="match status" value="1"/>
</dbReference>
<evidence type="ECO:0008006" key="17">
    <source>
        <dbReference type="Google" id="ProtNLM"/>
    </source>
</evidence>
<evidence type="ECO:0000256" key="13">
    <source>
        <dbReference type="PIRSR" id="PIRSR602401-1"/>
    </source>
</evidence>
<dbReference type="PANTHER" id="PTHR24292">
    <property type="entry name" value="CYTOCHROME P450"/>
    <property type="match status" value="1"/>
</dbReference>
<evidence type="ECO:0000256" key="6">
    <source>
        <dbReference type="ARBA" id="ARBA00022723"/>
    </source>
</evidence>
<reference evidence="15" key="1">
    <citation type="journal article" date="2023" name="G3 (Bethesda)">
        <title>Whole genome assemblies of Zophobas morio and Tenebrio molitor.</title>
        <authorList>
            <person name="Kaur S."/>
            <person name="Stinson S.A."/>
            <person name="diCenzo G.C."/>
        </authorList>
    </citation>
    <scope>NUCLEOTIDE SEQUENCE</scope>
    <source>
        <strain evidence="15">QUZm001</strain>
    </source>
</reference>
<evidence type="ECO:0000256" key="1">
    <source>
        <dbReference type="ARBA" id="ARBA00001971"/>
    </source>
</evidence>
<evidence type="ECO:0000256" key="11">
    <source>
        <dbReference type="ARBA" id="ARBA00023033"/>
    </source>
</evidence>
<keyword evidence="12" id="KW-0472">Membrane</keyword>
<comment type="subcellular location">
    <subcellularLocation>
        <location evidence="3">Endoplasmic reticulum membrane</location>
        <topology evidence="3">Peripheral membrane protein</topology>
    </subcellularLocation>
    <subcellularLocation>
        <location evidence="2">Microsome membrane</location>
        <topology evidence="2">Peripheral membrane protein</topology>
    </subcellularLocation>
</comment>
<dbReference type="InterPro" id="IPR001128">
    <property type="entry name" value="Cyt_P450"/>
</dbReference>
<keyword evidence="16" id="KW-1185">Reference proteome</keyword>
<dbReference type="GO" id="GO:0004497">
    <property type="term" value="F:monooxygenase activity"/>
    <property type="evidence" value="ECO:0007669"/>
    <property type="project" value="UniProtKB-KW"/>
</dbReference>
<evidence type="ECO:0000256" key="12">
    <source>
        <dbReference type="ARBA" id="ARBA00023136"/>
    </source>
</evidence>
<dbReference type="PRINTS" id="PR00385">
    <property type="entry name" value="P450"/>
</dbReference>
<dbReference type="PROSITE" id="PS00086">
    <property type="entry name" value="CYTOCHROME_P450"/>
    <property type="match status" value="1"/>
</dbReference>
<dbReference type="CDD" id="cd11056">
    <property type="entry name" value="CYP6-like"/>
    <property type="match status" value="1"/>
</dbReference>
<evidence type="ECO:0000313" key="16">
    <source>
        <dbReference type="Proteomes" id="UP001168821"/>
    </source>
</evidence>
<keyword evidence="5 13" id="KW-0349">Heme</keyword>
<dbReference type="Pfam" id="PF00067">
    <property type="entry name" value="p450"/>
    <property type="match status" value="1"/>
</dbReference>
<evidence type="ECO:0000256" key="9">
    <source>
        <dbReference type="ARBA" id="ARBA00023002"/>
    </source>
</evidence>
<dbReference type="Gene3D" id="1.10.630.10">
    <property type="entry name" value="Cytochrome P450"/>
    <property type="match status" value="1"/>
</dbReference>
<comment type="similarity">
    <text evidence="4 14">Belongs to the cytochrome P450 family.</text>
</comment>
<evidence type="ECO:0000256" key="14">
    <source>
        <dbReference type="RuleBase" id="RU000461"/>
    </source>
</evidence>
<dbReference type="GO" id="GO:0005789">
    <property type="term" value="C:endoplasmic reticulum membrane"/>
    <property type="evidence" value="ECO:0007669"/>
    <property type="project" value="UniProtKB-SubCell"/>
</dbReference>
<keyword evidence="11 14" id="KW-0503">Monooxygenase</keyword>
<evidence type="ECO:0000313" key="15">
    <source>
        <dbReference type="EMBL" id="KAJ3651620.1"/>
    </source>
</evidence>
<dbReference type="EMBL" id="JALNTZ010000005">
    <property type="protein sequence ID" value="KAJ3651620.1"/>
    <property type="molecule type" value="Genomic_DNA"/>
</dbReference>
<dbReference type="GO" id="GO:0016705">
    <property type="term" value="F:oxidoreductase activity, acting on paired donors, with incorporation or reduction of molecular oxygen"/>
    <property type="evidence" value="ECO:0007669"/>
    <property type="project" value="InterPro"/>
</dbReference>
<evidence type="ECO:0000256" key="5">
    <source>
        <dbReference type="ARBA" id="ARBA00022617"/>
    </source>
</evidence>
<comment type="caution">
    <text evidence="15">The sequence shown here is derived from an EMBL/GenBank/DDBJ whole genome shotgun (WGS) entry which is preliminary data.</text>
</comment>
<feature type="binding site" description="axial binding residue" evidence="13">
    <location>
        <position position="159"/>
    </location>
    <ligand>
        <name>heme</name>
        <dbReference type="ChEBI" id="CHEBI:30413"/>
    </ligand>
    <ligandPart>
        <name>Fe</name>
        <dbReference type="ChEBI" id="CHEBI:18248"/>
    </ligandPart>
</feature>
<gene>
    <name evidence="15" type="ORF">Zmor_017647</name>
</gene>
<keyword evidence="8" id="KW-0492">Microsome</keyword>
<dbReference type="AlphaFoldDB" id="A0AA38MCD2"/>
<name>A0AA38MCD2_9CUCU</name>
<evidence type="ECO:0000256" key="8">
    <source>
        <dbReference type="ARBA" id="ARBA00022848"/>
    </source>
</evidence>
<evidence type="ECO:0000256" key="3">
    <source>
        <dbReference type="ARBA" id="ARBA00004406"/>
    </source>
</evidence>
<dbReference type="InterPro" id="IPR036396">
    <property type="entry name" value="Cyt_P450_sf"/>
</dbReference>
<dbReference type="Proteomes" id="UP001168821">
    <property type="component" value="Unassembled WGS sequence"/>
</dbReference>
<dbReference type="GO" id="GO:0020037">
    <property type="term" value="F:heme binding"/>
    <property type="evidence" value="ECO:0007669"/>
    <property type="project" value="InterPro"/>
</dbReference>
<protein>
    <recommendedName>
        <fullName evidence="17">Cytochrome P450</fullName>
    </recommendedName>
</protein>
<dbReference type="InterPro" id="IPR050476">
    <property type="entry name" value="Insect_CytP450_Detox"/>
</dbReference>
<evidence type="ECO:0000256" key="10">
    <source>
        <dbReference type="ARBA" id="ARBA00023004"/>
    </source>
</evidence>
<keyword evidence="7" id="KW-0256">Endoplasmic reticulum</keyword>
<evidence type="ECO:0000256" key="7">
    <source>
        <dbReference type="ARBA" id="ARBA00022824"/>
    </source>
</evidence>
<dbReference type="InterPro" id="IPR002401">
    <property type="entry name" value="Cyt_P450_E_grp-I"/>
</dbReference>
<accession>A0AA38MCD2</accession>